<sequence>MTKSTLEKISKTTQWVIIALFIGLLWLPALDSYFHLDRAPIPNEKRAPASFPSFNASLDGIRNFISGLDAYYNDHFGFRKQLVKWDRRWRRDWFKESSLADVVIGRDGWLYYSGERMIENFRGMSQFEPKELKDWQTLLESRRDWLAKRGIRYIFVVTPNKESVYPEALPGWMTKVRPATKLDQFLAYMKANSTVEVVDLRPCLLEAKKNCPVYQFTDTHWNFYGGFVAHQELIRALSHQMPRLEPLSYDQFKKHTEDQPGGDLAVMLGQEKTMLEKDFPTLLPNPELPRLKIDTDLQLIPNKKWPKLTDPTITTNSKGTGKAIVFRDSFSGSWIPFLGYYFNQVFYLWEYHWEPAFIEQEKPEVVIDEMLERFLYKENATKLKNLDALQ</sequence>
<gene>
    <name evidence="9" type="ORF">Cflav_PD1451</name>
</gene>
<dbReference type="InterPro" id="IPR031811">
    <property type="entry name" value="ALGX/ALGJ_SGNH-like"/>
</dbReference>
<dbReference type="GO" id="GO:0042121">
    <property type="term" value="P:alginic acid biosynthetic process"/>
    <property type="evidence" value="ECO:0007669"/>
    <property type="project" value="UniProtKB-UniPathway"/>
</dbReference>
<feature type="domain" description="AlgX/AlgJ SGNH hydrolase-like" evidence="8">
    <location>
        <begin position="102"/>
        <end position="273"/>
    </location>
</feature>
<reference evidence="9 10" key="1">
    <citation type="journal article" date="2011" name="J. Bacteriol.">
        <title>Genome sequence of 'Pedosphaera parvula' Ellin514, an aerobic Verrucomicrobial isolate from pasture soil.</title>
        <authorList>
            <person name="Kant R."/>
            <person name="van Passel M.W."/>
            <person name="Sangwan P."/>
            <person name="Palva A."/>
            <person name="Lucas S."/>
            <person name="Copeland A."/>
            <person name="Lapidus A."/>
            <person name="Glavina Del Rio T."/>
            <person name="Dalin E."/>
            <person name="Tice H."/>
            <person name="Bruce D."/>
            <person name="Goodwin L."/>
            <person name="Pitluck S."/>
            <person name="Chertkov O."/>
            <person name="Larimer F.W."/>
            <person name="Land M.L."/>
            <person name="Hauser L."/>
            <person name="Brettin T.S."/>
            <person name="Detter J.C."/>
            <person name="Han S."/>
            <person name="de Vos W.M."/>
            <person name="Janssen P.H."/>
            <person name="Smidt H."/>
        </authorList>
    </citation>
    <scope>NUCLEOTIDE SEQUENCE [LARGE SCALE GENOMIC DNA]</scope>
    <source>
        <strain evidence="9 10">Ellin514</strain>
    </source>
</reference>
<dbReference type="CDD" id="cd14440">
    <property type="entry name" value="AlgX_N_like_3"/>
    <property type="match status" value="1"/>
</dbReference>
<evidence type="ECO:0000313" key="10">
    <source>
        <dbReference type="Proteomes" id="UP000003688"/>
    </source>
</evidence>
<keyword evidence="5" id="KW-0574">Periplasm</keyword>
<keyword evidence="3" id="KW-0808">Transferase</keyword>
<accession>B9XPM3</accession>
<dbReference type="GO" id="GO:0042597">
    <property type="term" value="C:periplasmic space"/>
    <property type="evidence" value="ECO:0007669"/>
    <property type="project" value="UniProtKB-SubCell"/>
</dbReference>
<keyword evidence="7" id="KW-1133">Transmembrane helix</keyword>
<evidence type="ECO:0000256" key="3">
    <source>
        <dbReference type="ARBA" id="ARBA00022679"/>
    </source>
</evidence>
<protein>
    <recommendedName>
        <fullName evidence="8">AlgX/AlgJ SGNH hydrolase-like domain-containing protein</fullName>
    </recommendedName>
</protein>
<keyword evidence="6" id="KW-0016">Alginate biosynthesis</keyword>
<dbReference type="GO" id="GO:0016740">
    <property type="term" value="F:transferase activity"/>
    <property type="evidence" value="ECO:0007669"/>
    <property type="project" value="UniProtKB-KW"/>
</dbReference>
<dbReference type="STRING" id="320771.Cflav_PD1451"/>
<evidence type="ECO:0000256" key="6">
    <source>
        <dbReference type="ARBA" id="ARBA00022841"/>
    </source>
</evidence>
<name>B9XPM3_PEDPL</name>
<evidence type="ECO:0000313" key="9">
    <source>
        <dbReference type="EMBL" id="EEF58251.1"/>
    </source>
</evidence>
<keyword evidence="7" id="KW-0812">Transmembrane</keyword>
<organism evidence="9 10">
    <name type="scientific">Pedosphaera parvula (strain Ellin514)</name>
    <dbReference type="NCBI Taxonomy" id="320771"/>
    <lineage>
        <taxon>Bacteria</taxon>
        <taxon>Pseudomonadati</taxon>
        <taxon>Verrucomicrobiota</taxon>
        <taxon>Pedosphaerae</taxon>
        <taxon>Pedosphaerales</taxon>
        <taxon>Pedosphaeraceae</taxon>
        <taxon>Pedosphaera</taxon>
    </lineage>
</organism>
<dbReference type="EMBL" id="ABOX02000047">
    <property type="protein sequence ID" value="EEF58251.1"/>
    <property type="molecule type" value="Genomic_DNA"/>
</dbReference>
<proteinExistence type="predicted"/>
<dbReference type="RefSeq" id="WP_007417759.1">
    <property type="nucleotide sequence ID" value="NZ_ABOX02000047.1"/>
</dbReference>
<evidence type="ECO:0000259" key="8">
    <source>
        <dbReference type="Pfam" id="PF16822"/>
    </source>
</evidence>
<dbReference type="Pfam" id="PF16822">
    <property type="entry name" value="ALGX"/>
    <property type="match status" value="1"/>
</dbReference>
<evidence type="ECO:0000256" key="1">
    <source>
        <dbReference type="ARBA" id="ARBA00004418"/>
    </source>
</evidence>
<dbReference type="AlphaFoldDB" id="B9XPM3"/>
<keyword evidence="10" id="KW-1185">Reference proteome</keyword>
<evidence type="ECO:0000256" key="5">
    <source>
        <dbReference type="ARBA" id="ARBA00022764"/>
    </source>
</evidence>
<dbReference type="Proteomes" id="UP000003688">
    <property type="component" value="Unassembled WGS sequence"/>
</dbReference>
<evidence type="ECO:0000256" key="7">
    <source>
        <dbReference type="SAM" id="Phobius"/>
    </source>
</evidence>
<evidence type="ECO:0000256" key="4">
    <source>
        <dbReference type="ARBA" id="ARBA00022729"/>
    </source>
</evidence>
<comment type="subcellular location">
    <subcellularLocation>
        <location evidence="1">Periplasm</location>
    </subcellularLocation>
</comment>
<evidence type="ECO:0000256" key="2">
    <source>
        <dbReference type="ARBA" id="ARBA00005182"/>
    </source>
</evidence>
<comment type="caution">
    <text evidence="9">The sequence shown here is derived from an EMBL/GenBank/DDBJ whole genome shotgun (WGS) entry which is preliminary data.</text>
</comment>
<comment type="pathway">
    <text evidence="2">Glycan biosynthesis; alginate biosynthesis.</text>
</comment>
<feature type="transmembrane region" description="Helical" evidence="7">
    <location>
        <begin position="12"/>
        <end position="30"/>
    </location>
</feature>
<keyword evidence="4" id="KW-0732">Signal</keyword>
<dbReference type="OrthoDB" id="175771at2"/>
<keyword evidence="7" id="KW-0472">Membrane</keyword>
<dbReference type="UniPathway" id="UPA00286"/>